<keyword evidence="1" id="KW-1133">Transmembrane helix</keyword>
<comment type="caution">
    <text evidence="2">The sequence shown here is derived from an EMBL/GenBank/DDBJ whole genome shotgun (WGS) entry which is preliminary data.</text>
</comment>
<reference evidence="2 3" key="1">
    <citation type="submission" date="2018-12" db="EMBL/GenBank/DDBJ databases">
        <authorList>
            <person name="Yu L."/>
        </authorList>
    </citation>
    <scope>NUCLEOTIDE SEQUENCE [LARGE SCALE GENOMIC DNA]</scope>
    <source>
        <strain evidence="2 3">S5H2222</strain>
    </source>
</reference>
<evidence type="ECO:0000313" key="3">
    <source>
        <dbReference type="Proteomes" id="UP000276349"/>
    </source>
</evidence>
<dbReference type="OrthoDB" id="9934257at2"/>
<keyword evidence="1" id="KW-0812">Transmembrane</keyword>
<feature type="transmembrane region" description="Helical" evidence="1">
    <location>
        <begin position="7"/>
        <end position="25"/>
    </location>
</feature>
<dbReference type="EMBL" id="RXNR01000020">
    <property type="protein sequence ID" value="RTQ93344.1"/>
    <property type="molecule type" value="Genomic_DNA"/>
</dbReference>
<dbReference type="AlphaFoldDB" id="A0A3S0HMS3"/>
<name>A0A3S0HMS3_9BACI</name>
<feature type="transmembrane region" description="Helical" evidence="1">
    <location>
        <begin position="45"/>
        <end position="67"/>
    </location>
</feature>
<evidence type="ECO:0000256" key="1">
    <source>
        <dbReference type="SAM" id="Phobius"/>
    </source>
</evidence>
<dbReference type="Proteomes" id="UP000276349">
    <property type="component" value="Unassembled WGS sequence"/>
</dbReference>
<keyword evidence="3" id="KW-1185">Reference proteome</keyword>
<sequence>MTRNKYILVSFVIAFIFGIPFKWIQYKGEETISFFQLFDLGVNHLFFDGWLLAANTLIIFIVLSCTLKLKSRIKPL</sequence>
<proteinExistence type="predicted"/>
<accession>A0A3S0HMS3</accession>
<keyword evidence="1" id="KW-0472">Membrane</keyword>
<organism evidence="2 3">
    <name type="scientific">Lysinibacillus telephonicus</name>
    <dbReference type="NCBI Taxonomy" id="1714840"/>
    <lineage>
        <taxon>Bacteria</taxon>
        <taxon>Bacillati</taxon>
        <taxon>Bacillota</taxon>
        <taxon>Bacilli</taxon>
        <taxon>Bacillales</taxon>
        <taxon>Bacillaceae</taxon>
        <taxon>Lysinibacillus</taxon>
    </lineage>
</organism>
<gene>
    <name evidence="2" type="ORF">EKG35_08940</name>
</gene>
<dbReference type="RefSeq" id="WP_126294107.1">
    <property type="nucleotide sequence ID" value="NZ_CP155468.1"/>
</dbReference>
<evidence type="ECO:0000313" key="2">
    <source>
        <dbReference type="EMBL" id="RTQ93344.1"/>
    </source>
</evidence>
<protein>
    <submittedName>
        <fullName evidence="2">Uncharacterized protein</fullName>
    </submittedName>
</protein>